<dbReference type="EMBL" id="MU848992">
    <property type="protein sequence ID" value="KAK2631903.1"/>
    <property type="molecule type" value="Genomic_DNA"/>
</dbReference>
<dbReference type="AlphaFoldDB" id="A0A058ZR49"/>
<proteinExistence type="predicted"/>
<keyword evidence="4" id="KW-1185">Reference proteome</keyword>
<dbReference type="InParanoid" id="A0A058ZR49"/>
<protein>
    <submittedName>
        <fullName evidence="3">Uncharacterized protein</fullName>
    </submittedName>
</protein>
<dbReference type="EMBL" id="KK199509">
    <property type="protein sequence ID" value="KCW44273.1"/>
    <property type="molecule type" value="Genomic_DNA"/>
</dbReference>
<reference evidence="2" key="4">
    <citation type="submission" date="2023-07" db="EMBL/GenBank/DDBJ databases">
        <authorList>
            <person name="Myburg A.A."/>
            <person name="Grattapaglia D."/>
            <person name="Tuskan G.A."/>
            <person name="Hellsten U."/>
            <person name="Hayes R.D."/>
            <person name="Grimwood J."/>
            <person name="Jenkins J."/>
            <person name="Lindquist E."/>
            <person name="Tice H."/>
            <person name="Bauer D."/>
            <person name="Goodstein D.M."/>
            <person name="Dubchak I."/>
            <person name="Poliakov A."/>
            <person name="Mizrachi E."/>
            <person name="Kullan A.R."/>
            <person name="Hussey S.G."/>
            <person name="Pinard D."/>
            <person name="Van D.M."/>
            <person name="Singh P."/>
            <person name="Van J.I."/>
            <person name="Silva-Junior O.B."/>
            <person name="Togawa R.C."/>
            <person name="Pappas M.R."/>
            <person name="Faria D.A."/>
            <person name="Sansaloni C.P."/>
            <person name="Petroli C.D."/>
            <person name="Yang X."/>
            <person name="Ranjan P."/>
            <person name="Tschaplinski T.J."/>
            <person name="Ye C.Y."/>
            <person name="Li T."/>
            <person name="Sterck L."/>
            <person name="Vanneste K."/>
            <person name="Murat F."/>
            <person name="Soler M."/>
            <person name="Clemente H.S."/>
            <person name="Saidi N."/>
            <person name="Cassan-Wang H."/>
            <person name="Dunand C."/>
            <person name="Hefer C.A."/>
            <person name="Bornberg-Bauer E."/>
            <person name="Kersting A.R."/>
            <person name="Vining K."/>
            <person name="Amarasinghe V."/>
            <person name="Ranik M."/>
            <person name="Naithani S."/>
            <person name="Elser J."/>
            <person name="Boyd A.E."/>
            <person name="Liston A."/>
            <person name="Spatafora J.W."/>
            <person name="Dharmwardhana P."/>
            <person name="Raja R."/>
            <person name="Sullivan C."/>
            <person name="Romanel E."/>
            <person name="Alves-Ferreira M."/>
            <person name="Kulheim C."/>
            <person name="Foley W."/>
            <person name="Carocha V."/>
            <person name="Paiva J."/>
            <person name="Kudrna D."/>
            <person name="Brommonschenkel S.H."/>
            <person name="Pasquali G."/>
            <person name="Byrne M."/>
            <person name="Rigault P."/>
            <person name="Tibbits J."/>
            <person name="Spokevicius A."/>
            <person name="Jones R.C."/>
            <person name="Steane D.A."/>
            <person name="Vaillancourt R.E."/>
            <person name="Potts B.M."/>
            <person name="Joubert F."/>
            <person name="Barry K."/>
            <person name="Pappas G.J."/>
            <person name="Strauss S.H."/>
            <person name="Jaiswal P."/>
            <person name="Grima-Pettenati J."/>
            <person name="Salse J."/>
            <person name="Van D.P."/>
            <person name="Rokhsar D.S."/>
            <person name="Schmutz J."/>
        </authorList>
    </citation>
    <scope>NUCLEOTIDE SEQUENCE</scope>
    <source>
        <tissue evidence="2">Leaf extractions</tissue>
    </source>
</reference>
<feature type="region of interest" description="Disordered" evidence="1">
    <location>
        <begin position="53"/>
        <end position="75"/>
    </location>
</feature>
<reference evidence="2" key="3">
    <citation type="submission" date="2023-04" db="EMBL/GenBank/DDBJ databases">
        <title>WGS assembly of Eucalyptus grandis.</title>
        <authorList>
            <person name="Myburg A."/>
            <person name="Grattapaglia D."/>
            <person name="Tuskan G."/>
            <person name="Hellsten U."/>
            <person name="Hayes R."/>
            <person name="Grimwood J."/>
            <person name="Jenkins J."/>
            <person name="Lindquist E."/>
            <person name="Tice H."/>
            <person name="Bauer D."/>
            <person name="Goodstein D."/>
            <person name="Dubchak I."/>
            <person name="Poliakov A."/>
            <person name="Mizrachi E."/>
            <person name="Kullan A."/>
            <person name="Hussey S."/>
            <person name="Pinard D."/>
            <person name="Van D."/>
            <person name="Singh P."/>
            <person name="Van J."/>
            <person name="Silva-Junior O."/>
            <person name="Togawa R."/>
            <person name="Pappas M."/>
            <person name="Faria D."/>
            <person name="Sansaloni C."/>
            <person name="Petroli C."/>
            <person name="Yang X."/>
            <person name="Ranjan P."/>
            <person name="Tschaplinski T."/>
            <person name="Ye C."/>
            <person name="Li T."/>
            <person name="Sterck L."/>
            <person name="Vanneste K."/>
            <person name="Murat F."/>
            <person name="Soler M."/>
            <person name="Clemente H."/>
            <person name="Saidi N."/>
            <person name="Cassan-Wang H."/>
            <person name="Dunand C."/>
            <person name="Hefer C."/>
            <person name="Bornberg-Bauer E."/>
            <person name="Kersting A."/>
            <person name="Vining K."/>
            <person name="Amarasinghe V."/>
            <person name="Ranik M."/>
            <person name="Naithani S."/>
            <person name="Elser J."/>
            <person name="Boyd A."/>
            <person name="Liston A."/>
            <person name="Spatafora J."/>
            <person name="Dharmwardhana P."/>
            <person name="Raja R."/>
            <person name="Sullivan C."/>
            <person name="Romanel E."/>
            <person name="Alves-Ferreira M."/>
            <person name="Kulheim C."/>
            <person name="Foley W."/>
            <person name="Carocha V."/>
            <person name="Paiva J."/>
            <person name="Kudrna D."/>
            <person name="Brommonschenkel S."/>
            <person name="Pasquali G."/>
            <person name="Byrne M."/>
            <person name="Rigault P."/>
            <person name="Tibbits J."/>
            <person name="Spokevicius A."/>
            <person name="Jones R."/>
            <person name="Steane D."/>
            <person name="Vaillancourt R."/>
            <person name="Potts B."/>
            <person name="Joubert F."/>
            <person name="Barry K."/>
            <person name="Pappas G."/>
            <person name="Strauss S."/>
            <person name="Jaiswal P."/>
            <person name="Grima-Pettenati J."/>
            <person name="Salse J."/>
            <person name="Van D."/>
            <person name="Rokhsar D."/>
            <person name="Schmutz J."/>
        </authorList>
    </citation>
    <scope>NUCLEOTIDE SEQUENCE</scope>
    <source>
        <tissue evidence="2">Leaf extractions</tissue>
    </source>
</reference>
<evidence type="ECO:0000313" key="3">
    <source>
        <dbReference type="EMBL" id="KCW44273.1"/>
    </source>
</evidence>
<dbReference type="Proteomes" id="UP000030711">
    <property type="component" value="Unassembled WGS sequence"/>
</dbReference>
<organism evidence="3">
    <name type="scientific">Eucalyptus grandis</name>
    <name type="common">Flooded gum</name>
    <dbReference type="NCBI Taxonomy" id="71139"/>
    <lineage>
        <taxon>Eukaryota</taxon>
        <taxon>Viridiplantae</taxon>
        <taxon>Streptophyta</taxon>
        <taxon>Embryophyta</taxon>
        <taxon>Tracheophyta</taxon>
        <taxon>Spermatophyta</taxon>
        <taxon>Magnoliopsida</taxon>
        <taxon>eudicotyledons</taxon>
        <taxon>Gunneridae</taxon>
        <taxon>Pentapetalae</taxon>
        <taxon>rosids</taxon>
        <taxon>malvids</taxon>
        <taxon>Myrtales</taxon>
        <taxon>Myrtaceae</taxon>
        <taxon>Myrtoideae</taxon>
        <taxon>Eucalypteae</taxon>
        <taxon>Eucalyptus</taxon>
    </lineage>
</organism>
<evidence type="ECO:0000256" key="1">
    <source>
        <dbReference type="SAM" id="MobiDB-lite"/>
    </source>
</evidence>
<sequence length="75" mass="8734">MKMISLAYVTLKLDYLNFRVFAQREKGVHESTNTEAMVFFGDRERGRSKAMVFAEGEGEKSKSEGKREREKQKLQ</sequence>
<reference evidence="2" key="2">
    <citation type="journal article" date="2014" name="Nature">
        <title>The genome of Eucalyptus grandis.</title>
        <authorList>
            <person name="Myburg A.A."/>
            <person name="Grattapaglia D."/>
            <person name="Tuskan G.A."/>
            <person name="Hellsten U."/>
            <person name="Hayes R.D."/>
            <person name="Grimwood J."/>
            <person name="Jenkins J."/>
            <person name="Lindquist E."/>
            <person name="Tice H."/>
            <person name="Bauer D."/>
            <person name="Goodstein D.M."/>
            <person name="Dubchak I."/>
            <person name="Poliakov A."/>
            <person name="Mizrachi E."/>
            <person name="Kullan A.R."/>
            <person name="Hussey S.G."/>
            <person name="Pinard D."/>
            <person name="van der Merwe K."/>
            <person name="Singh P."/>
            <person name="van Jaarsveld I."/>
            <person name="Silva-Junior O.B."/>
            <person name="Togawa R.C."/>
            <person name="Pappas M.R."/>
            <person name="Faria D.A."/>
            <person name="Sansaloni C.P."/>
            <person name="Petroli C.D."/>
            <person name="Yang X."/>
            <person name="Ranjan P."/>
            <person name="Tschaplinski T.J."/>
            <person name="Ye C.Y."/>
            <person name="Li T."/>
            <person name="Sterck L."/>
            <person name="Vanneste K."/>
            <person name="Murat F."/>
            <person name="Soler M."/>
            <person name="Clemente H.S."/>
            <person name="Saidi N."/>
            <person name="Cassan-Wang H."/>
            <person name="Dunand C."/>
            <person name="Hefer C.A."/>
            <person name="Bornberg-Bauer E."/>
            <person name="Kersting A.R."/>
            <person name="Vining K."/>
            <person name="Amarasinghe V."/>
            <person name="Ranik M."/>
            <person name="Naithani S."/>
            <person name="Elser J."/>
            <person name="Boyd A.E."/>
            <person name="Liston A."/>
            <person name="Spatafora J.W."/>
            <person name="Dharmwardhana P."/>
            <person name="Raja R."/>
            <person name="Sullivan C."/>
            <person name="Romanel E."/>
            <person name="Alves-Ferreira M."/>
            <person name="Kulheim C."/>
            <person name="Foley W."/>
            <person name="Carocha V."/>
            <person name="Paiva J."/>
            <person name="Kudrna D."/>
            <person name="Brommonschenkel S.H."/>
            <person name="Pasquali G."/>
            <person name="Byrne M."/>
            <person name="Rigault P."/>
            <person name="Tibbits J."/>
            <person name="Spokevicius A."/>
            <person name="Jones R.C."/>
            <person name="Steane D.A."/>
            <person name="Vaillancourt R.E."/>
            <person name="Potts B.M."/>
            <person name="Joubert F."/>
            <person name="Barry K."/>
            <person name="Pappas G.J."/>
            <person name="Strauss S.H."/>
            <person name="Jaiswal P."/>
            <person name="Grima-Pettenati J."/>
            <person name="Salse J."/>
            <person name="Van de Peer Y."/>
            <person name="Rokhsar D.S."/>
            <person name="Schmutz J."/>
        </authorList>
    </citation>
    <scope>NUCLEOTIDE SEQUENCE</scope>
    <source>
        <tissue evidence="2">Leaf extractions</tissue>
    </source>
</reference>
<name>A0A058ZR49_EUCGR</name>
<accession>A0A058ZR49</accession>
<dbReference type="Gramene" id="KCW44273">
    <property type="protein sequence ID" value="KCW44273"/>
    <property type="gene ID" value="EUGRSUZ_L02293"/>
</dbReference>
<gene>
    <name evidence="3" type="ORF">EUGRSUZ_L02293</name>
</gene>
<evidence type="ECO:0000313" key="4">
    <source>
        <dbReference type="Proteomes" id="UP000030711"/>
    </source>
</evidence>
<evidence type="ECO:0000313" key="2">
    <source>
        <dbReference type="EMBL" id="KAK2631903.1"/>
    </source>
</evidence>
<feature type="compositionally biased region" description="Basic and acidic residues" evidence="1">
    <location>
        <begin position="57"/>
        <end position="75"/>
    </location>
</feature>
<reference evidence="3" key="1">
    <citation type="submission" date="2013-07" db="EMBL/GenBank/DDBJ databases">
        <title>The genome of Eucalyptus grandis.</title>
        <authorList>
            <person name="Schmutz J."/>
            <person name="Hayes R."/>
            <person name="Myburg A."/>
            <person name="Tuskan G."/>
            <person name="Grattapaglia D."/>
            <person name="Rokhsar D.S."/>
        </authorList>
    </citation>
    <scope>NUCLEOTIDE SEQUENCE</scope>
    <source>
        <tissue evidence="3">Leaf extractions</tissue>
    </source>
</reference>